<dbReference type="Pfam" id="PF00810">
    <property type="entry name" value="ER_lumen_recept"/>
    <property type="match status" value="1"/>
</dbReference>
<keyword evidence="13" id="KW-1185">Reference proteome</keyword>
<feature type="transmembrane region" description="Helical" evidence="11">
    <location>
        <begin position="130"/>
        <end position="151"/>
    </location>
</feature>
<dbReference type="GO" id="GO:0005789">
    <property type="term" value="C:endoplasmic reticulum membrane"/>
    <property type="evidence" value="ECO:0007669"/>
    <property type="project" value="UniProtKB-SubCell"/>
</dbReference>
<sequence>MIIVPPRPEIHAWNGFRYAGDVLHDAAIILLLCHCFQKSVAGLSARAQWMYLILYVSRYLDILQEQSAYLVVHKLAFSGSTLVVLLCFHFFCETYDRDADTCPGWALALMALLALTLLACPWLGEGTLEILWTWSQLLEGFVMVPQYVCSYRNAKRGRVDSRGVSAWICLMGAYRLFYLLHWLYMRSWSSVYWDPTTWLSGILNVCLFADYVLCLLAGVSCLRRITLSFDDGLRQVGDELRDRLGGCLLSCEKMP</sequence>
<keyword evidence="7" id="KW-0653">Protein transport</keyword>
<proteinExistence type="inferred from homology"/>
<evidence type="ECO:0000256" key="11">
    <source>
        <dbReference type="SAM" id="Phobius"/>
    </source>
</evidence>
<evidence type="ECO:0000256" key="6">
    <source>
        <dbReference type="ARBA" id="ARBA00022892"/>
    </source>
</evidence>
<evidence type="ECO:0000256" key="8">
    <source>
        <dbReference type="ARBA" id="ARBA00022989"/>
    </source>
</evidence>
<evidence type="ECO:0000256" key="1">
    <source>
        <dbReference type="ARBA" id="ARBA00004477"/>
    </source>
</evidence>
<keyword evidence="8 11" id="KW-1133">Transmembrane helix</keyword>
<evidence type="ECO:0000256" key="9">
    <source>
        <dbReference type="ARBA" id="ARBA00023136"/>
    </source>
</evidence>
<name>A0AA36MPC1_9DINO</name>
<keyword evidence="4 11" id="KW-0812">Transmembrane</keyword>
<evidence type="ECO:0000256" key="3">
    <source>
        <dbReference type="ARBA" id="ARBA00022448"/>
    </source>
</evidence>
<dbReference type="PRINTS" id="PR00660">
    <property type="entry name" value="ERLUMENR"/>
</dbReference>
<dbReference type="InterPro" id="IPR000133">
    <property type="entry name" value="ER_ret_rcpt"/>
</dbReference>
<feature type="transmembrane region" description="Helical" evidence="11">
    <location>
        <begin position="68"/>
        <end position="92"/>
    </location>
</feature>
<evidence type="ECO:0000256" key="4">
    <source>
        <dbReference type="ARBA" id="ARBA00022692"/>
    </source>
</evidence>
<organism evidence="12 13">
    <name type="scientific">Effrenium voratum</name>
    <dbReference type="NCBI Taxonomy" id="2562239"/>
    <lineage>
        <taxon>Eukaryota</taxon>
        <taxon>Sar</taxon>
        <taxon>Alveolata</taxon>
        <taxon>Dinophyceae</taxon>
        <taxon>Suessiales</taxon>
        <taxon>Symbiodiniaceae</taxon>
        <taxon>Effrenium</taxon>
    </lineage>
</organism>
<evidence type="ECO:0000256" key="5">
    <source>
        <dbReference type="ARBA" id="ARBA00022824"/>
    </source>
</evidence>
<dbReference type="Proteomes" id="UP001178507">
    <property type="component" value="Unassembled WGS sequence"/>
</dbReference>
<dbReference type="EMBL" id="CAUJNA010000317">
    <property type="protein sequence ID" value="CAJ1375375.1"/>
    <property type="molecule type" value="Genomic_DNA"/>
</dbReference>
<dbReference type="AlphaFoldDB" id="A0AA36MPC1"/>
<dbReference type="PANTHER" id="PTHR10585">
    <property type="entry name" value="ER LUMEN PROTEIN RETAINING RECEPTOR"/>
    <property type="match status" value="1"/>
</dbReference>
<protein>
    <submittedName>
        <fullName evidence="12">Uncharacterized protein</fullName>
    </submittedName>
</protein>
<evidence type="ECO:0000313" key="13">
    <source>
        <dbReference type="Proteomes" id="UP001178507"/>
    </source>
</evidence>
<keyword evidence="6" id="KW-0931">ER-Golgi transport</keyword>
<comment type="similarity">
    <text evidence="2">Belongs to the ERD2 family.</text>
</comment>
<dbReference type="GO" id="GO:0015031">
    <property type="term" value="P:protein transport"/>
    <property type="evidence" value="ECO:0007669"/>
    <property type="project" value="UniProtKB-KW"/>
</dbReference>
<keyword evidence="9 11" id="KW-0472">Membrane</keyword>
<evidence type="ECO:0000256" key="7">
    <source>
        <dbReference type="ARBA" id="ARBA00022927"/>
    </source>
</evidence>
<reference evidence="12" key="1">
    <citation type="submission" date="2023-08" db="EMBL/GenBank/DDBJ databases">
        <authorList>
            <person name="Chen Y."/>
            <person name="Shah S."/>
            <person name="Dougan E. K."/>
            <person name="Thang M."/>
            <person name="Chan C."/>
        </authorList>
    </citation>
    <scope>NUCLEOTIDE SEQUENCE</scope>
</reference>
<feature type="transmembrane region" description="Helical" evidence="11">
    <location>
        <begin position="104"/>
        <end position="124"/>
    </location>
</feature>
<keyword evidence="5" id="KW-0256">Endoplasmic reticulum</keyword>
<comment type="subcellular location">
    <subcellularLocation>
        <location evidence="1">Endoplasmic reticulum membrane</location>
        <topology evidence="1">Multi-pass membrane protein</topology>
    </subcellularLocation>
</comment>
<comment type="caution">
    <text evidence="12">The sequence shown here is derived from an EMBL/GenBank/DDBJ whole genome shotgun (WGS) entry which is preliminary data.</text>
</comment>
<dbReference type="GO" id="GO:0006621">
    <property type="term" value="P:protein retention in ER lumen"/>
    <property type="evidence" value="ECO:0007669"/>
    <property type="project" value="InterPro"/>
</dbReference>
<accession>A0AA36MPC1</accession>
<feature type="transmembrane region" description="Helical" evidence="11">
    <location>
        <begin position="197"/>
        <end position="219"/>
    </location>
</feature>
<evidence type="ECO:0000256" key="2">
    <source>
        <dbReference type="ARBA" id="ARBA00010120"/>
    </source>
</evidence>
<dbReference type="GO" id="GO:0046923">
    <property type="term" value="F:ER retention sequence binding"/>
    <property type="evidence" value="ECO:0007669"/>
    <property type="project" value="InterPro"/>
</dbReference>
<gene>
    <name evidence="12" type="ORF">EVOR1521_LOCUS4666</name>
</gene>
<feature type="transmembrane region" description="Helical" evidence="11">
    <location>
        <begin position="163"/>
        <end position="185"/>
    </location>
</feature>
<keyword evidence="10" id="KW-0675">Receptor</keyword>
<evidence type="ECO:0000313" key="12">
    <source>
        <dbReference type="EMBL" id="CAJ1375375.1"/>
    </source>
</evidence>
<dbReference type="GO" id="GO:0016192">
    <property type="term" value="P:vesicle-mediated transport"/>
    <property type="evidence" value="ECO:0007669"/>
    <property type="project" value="UniProtKB-KW"/>
</dbReference>
<evidence type="ECO:0000256" key="10">
    <source>
        <dbReference type="ARBA" id="ARBA00023170"/>
    </source>
</evidence>
<keyword evidence="3" id="KW-0813">Transport</keyword>